<proteinExistence type="predicted"/>
<dbReference type="Proteomes" id="UP000324638">
    <property type="component" value="Unassembled WGS sequence"/>
</dbReference>
<sequence>MDGDSFRNIYKKQYRCQNNLDYFVISLFGIKISYKKKRRLLHFNLAEGCEDINNIYNDREIFFNEYNFTTFGLSHFYDIFNNSIENFLRNKDFYFSLDGQNICSNILSPKEMYYAFLNNPSKDVTYLMNGIITLISHNLHNVYKEFIDKKMAILIKTEDDIENTLNISDYEILEYRENIYNNRHLFTFEQTADLLINLLYRK</sequence>
<dbReference type="EMBL" id="SAXU01000001">
    <property type="protein sequence ID" value="TXJ20785.1"/>
    <property type="molecule type" value="Genomic_DNA"/>
</dbReference>
<dbReference type="RefSeq" id="WP_147738879.1">
    <property type="nucleotide sequence ID" value="NZ_SAXU01000001.1"/>
</dbReference>
<organism evidence="1 2">
    <name type="scientific">Brachyspira aalborgi</name>
    <dbReference type="NCBI Taxonomy" id="29522"/>
    <lineage>
        <taxon>Bacteria</taxon>
        <taxon>Pseudomonadati</taxon>
        <taxon>Spirochaetota</taxon>
        <taxon>Spirochaetia</taxon>
        <taxon>Brachyspirales</taxon>
        <taxon>Brachyspiraceae</taxon>
        <taxon>Brachyspira</taxon>
    </lineage>
</organism>
<comment type="caution">
    <text evidence="1">The sequence shown here is derived from an EMBL/GenBank/DDBJ whole genome shotgun (WGS) entry which is preliminary data.</text>
</comment>
<gene>
    <name evidence="1" type="ORF">EPJ79_06505</name>
</gene>
<name>A0A5C8D5V7_9SPIR</name>
<accession>A0A5C8D5V7</accession>
<protein>
    <submittedName>
        <fullName evidence="1">Uncharacterized protein</fullName>
    </submittedName>
</protein>
<evidence type="ECO:0000313" key="1">
    <source>
        <dbReference type="EMBL" id="TXJ20785.1"/>
    </source>
</evidence>
<dbReference type="AlphaFoldDB" id="A0A5C8D5V7"/>
<evidence type="ECO:0000313" key="2">
    <source>
        <dbReference type="Proteomes" id="UP000324638"/>
    </source>
</evidence>
<reference evidence="1 2" key="1">
    <citation type="journal article" date="1992" name="Lakartidningen">
        <title>[Penicillin V and not amoxicillin is the first choice preparation in acute otitis].</title>
        <authorList>
            <person name="Kamme C."/>
            <person name="Lundgren K."/>
            <person name="Prellner K."/>
        </authorList>
    </citation>
    <scope>NUCLEOTIDE SEQUENCE [LARGE SCALE GENOMIC DNA]</scope>
    <source>
        <strain evidence="1 2">513A</strain>
    </source>
</reference>